<dbReference type="FunFam" id="1.20.1250.20:FF:000134">
    <property type="entry name" value="MFS sugar transporter protein"/>
    <property type="match status" value="1"/>
</dbReference>
<dbReference type="PANTHER" id="PTHR48022:SF64">
    <property type="entry name" value="MAJOR FACILITATOR SUPERFAMILY (MFS) PROFILE DOMAIN-CONTAINING PROTEIN"/>
    <property type="match status" value="1"/>
</dbReference>
<dbReference type="InterPro" id="IPR040453">
    <property type="entry name" value="Mnd1_HTH"/>
</dbReference>
<feature type="transmembrane region" description="Helical" evidence="9">
    <location>
        <begin position="463"/>
        <end position="482"/>
    </location>
</feature>
<dbReference type="InterPro" id="IPR036259">
    <property type="entry name" value="MFS_trans_sf"/>
</dbReference>
<dbReference type="VEuPathDB" id="FungiDB:MFRU_009g03440"/>
<keyword evidence="7" id="KW-0175">Coiled coil</keyword>
<dbReference type="InterPro" id="IPR020846">
    <property type="entry name" value="MFS_dom"/>
</dbReference>
<dbReference type="GO" id="GO:0016020">
    <property type="term" value="C:membrane"/>
    <property type="evidence" value="ECO:0007669"/>
    <property type="project" value="UniProtKB-SubCell"/>
</dbReference>
<evidence type="ECO:0000259" key="10">
    <source>
        <dbReference type="PROSITE" id="PS50850"/>
    </source>
</evidence>
<feature type="coiled-coil region" evidence="7">
    <location>
        <begin position="595"/>
        <end position="629"/>
    </location>
</feature>
<dbReference type="PANTHER" id="PTHR48022">
    <property type="entry name" value="PLASTIDIC GLUCOSE TRANSPORTER 4"/>
    <property type="match status" value="1"/>
</dbReference>
<dbReference type="VEuPathDB" id="FungiDB:MFRU_009g03430"/>
<comment type="caution">
    <text evidence="11">The sequence shown here is derived from an EMBL/GenBank/DDBJ whole genome shotgun (WGS) entry which is preliminary data.</text>
</comment>
<feature type="transmembrane region" description="Helical" evidence="9">
    <location>
        <begin position="434"/>
        <end position="451"/>
    </location>
</feature>
<evidence type="ECO:0000256" key="8">
    <source>
        <dbReference type="SAM" id="MobiDB-lite"/>
    </source>
</evidence>
<keyword evidence="12" id="KW-1185">Reference proteome</keyword>
<dbReference type="InterPro" id="IPR050360">
    <property type="entry name" value="MFS_Sugar_Transporters"/>
</dbReference>
<feature type="transmembrane region" description="Helical" evidence="9">
    <location>
        <begin position="297"/>
        <end position="319"/>
    </location>
</feature>
<keyword evidence="6 9" id="KW-0472">Membrane</keyword>
<name>A0A5M9K6G1_MONFR</name>
<dbReference type="Pfam" id="PF00083">
    <property type="entry name" value="Sugar_tr"/>
    <property type="match status" value="1"/>
</dbReference>
<dbReference type="SUPFAM" id="SSF103473">
    <property type="entry name" value="MFS general substrate transporter"/>
    <property type="match status" value="1"/>
</dbReference>
<dbReference type="InterPro" id="IPR005828">
    <property type="entry name" value="MFS_sugar_transport-like"/>
</dbReference>
<comment type="similarity">
    <text evidence="2">Belongs to the major facilitator superfamily. Sugar transporter (TC 2.A.1.1) family.</text>
</comment>
<feature type="transmembrane region" description="Helical" evidence="9">
    <location>
        <begin position="400"/>
        <end position="422"/>
    </location>
</feature>
<evidence type="ECO:0000256" key="6">
    <source>
        <dbReference type="ARBA" id="ARBA00023136"/>
    </source>
</evidence>
<keyword evidence="5 9" id="KW-1133">Transmembrane helix</keyword>
<dbReference type="EMBL" id="VICG01000001">
    <property type="protein sequence ID" value="KAA8576510.1"/>
    <property type="molecule type" value="Genomic_DNA"/>
</dbReference>
<feature type="region of interest" description="Disordered" evidence="8">
    <location>
        <begin position="669"/>
        <end position="690"/>
    </location>
</feature>
<proteinExistence type="inferred from homology"/>
<evidence type="ECO:0000256" key="1">
    <source>
        <dbReference type="ARBA" id="ARBA00004141"/>
    </source>
</evidence>
<dbReference type="PROSITE" id="PS50850">
    <property type="entry name" value="MFS"/>
    <property type="match status" value="1"/>
</dbReference>
<evidence type="ECO:0000256" key="9">
    <source>
        <dbReference type="SAM" id="Phobius"/>
    </source>
</evidence>
<protein>
    <recommendedName>
        <fullName evidence="10">Major facilitator superfamily (MFS) profile domain-containing protein</fullName>
    </recommendedName>
</protein>
<feature type="transmembrane region" description="Helical" evidence="9">
    <location>
        <begin position="364"/>
        <end position="388"/>
    </location>
</feature>
<evidence type="ECO:0000256" key="3">
    <source>
        <dbReference type="ARBA" id="ARBA00022448"/>
    </source>
</evidence>
<feature type="domain" description="Major facilitator superfamily (MFS) profile" evidence="10">
    <location>
        <begin position="40"/>
        <end position="486"/>
    </location>
</feature>
<gene>
    <name evidence="11" type="ORF">EYC84_006620</name>
</gene>
<sequence length="690" mass="77893">MMFPTKAPRVDRDVLASSSRLTNKHGPWWHDRGLLKLNILIMIPLMSEYVQGYDASLINNVQQLKIWQKEFHYPKGSLLGILSASYWVGNVLGVLFITPLSDRFGRRMAMFFGSVVAILGTGLCTGAINGMLVLICGFAWHVYRWQASSRDWRVVVGAVGPVLVAELAYPDHRATATALSNTQYSMGSIIAAWVTFGTFRLRSTWSWRIPSIFQALPSIAQALGIFFLPESPRWLVSKGREDAALDVLSKYHANGNREDEVVQFEYREIVGTIELEIAGKQTRWSEMWRGRGNQWRMFIMIFFGICKQWSGNGVVSYYLHTMLDDVGITTTFQQTLITATSQMFSFACSVGFAFLPARVGRRPLLLWSMGLMWLVFTIITILTGVFTHTKSKSASYASVAFIYLYSGVHNLGWTGAMMLYVVEILPYTLRAKGISLFWLVTGLAGAFNTYVNPLGLARFGWKFYFFYVAWIAVEFAVVYFACPETKGTSLEDVALVIEGNDAKIKFLLVKMAPKNLPPAAKQAKILDWFRTSMGVYSFKELEKLLPSVGSINGMLVKEYIQALTDENLIRVEKIGSGNWYWSFTSDAKKSKENIINKLKEEETKLLASMADAEQQIENEMTKRQEDDEMLLDGGSDRQALMEAYEALVKDNDTLDKGLALYSDNDPAEIFRKNRGSQQTQGEYFKMDGQP</sequence>
<evidence type="ECO:0000313" key="11">
    <source>
        <dbReference type="EMBL" id="KAA8576510.1"/>
    </source>
</evidence>
<dbReference type="Gene3D" id="1.20.1250.20">
    <property type="entry name" value="MFS general substrate transporter like domains"/>
    <property type="match status" value="1"/>
</dbReference>
<dbReference type="GO" id="GO:0005351">
    <property type="term" value="F:carbohydrate:proton symporter activity"/>
    <property type="evidence" value="ECO:0007669"/>
    <property type="project" value="TreeGrafter"/>
</dbReference>
<feature type="transmembrane region" description="Helical" evidence="9">
    <location>
        <begin position="109"/>
        <end position="140"/>
    </location>
</feature>
<keyword evidence="3" id="KW-0813">Transport</keyword>
<reference evidence="11 12" key="1">
    <citation type="submission" date="2019-06" db="EMBL/GenBank/DDBJ databases">
        <title>Genome Sequence of the Brown Rot Fungal Pathogen Monilinia fructicola.</title>
        <authorList>
            <person name="De Miccolis Angelini R.M."/>
            <person name="Landi L."/>
            <person name="Abate D."/>
            <person name="Pollastro S."/>
            <person name="Romanazzi G."/>
            <person name="Faretra F."/>
        </authorList>
    </citation>
    <scope>NUCLEOTIDE SEQUENCE [LARGE SCALE GENOMIC DNA]</scope>
    <source>
        <strain evidence="11 12">Mfrc123</strain>
    </source>
</reference>
<keyword evidence="4 9" id="KW-0812">Transmembrane</keyword>
<feature type="transmembrane region" description="Helical" evidence="9">
    <location>
        <begin position="339"/>
        <end position="357"/>
    </location>
</feature>
<evidence type="ECO:0000256" key="2">
    <source>
        <dbReference type="ARBA" id="ARBA00010992"/>
    </source>
</evidence>
<evidence type="ECO:0000256" key="4">
    <source>
        <dbReference type="ARBA" id="ARBA00022692"/>
    </source>
</evidence>
<accession>A0A5M9K6G1</accession>
<comment type="subcellular location">
    <subcellularLocation>
        <location evidence="1">Membrane</location>
        <topology evidence="1">Multi-pass membrane protein</topology>
    </subcellularLocation>
</comment>
<dbReference type="Pfam" id="PF03962">
    <property type="entry name" value="Mnd1"/>
    <property type="match status" value="1"/>
</dbReference>
<evidence type="ECO:0000256" key="5">
    <source>
        <dbReference type="ARBA" id="ARBA00022989"/>
    </source>
</evidence>
<evidence type="ECO:0000256" key="7">
    <source>
        <dbReference type="SAM" id="Coils"/>
    </source>
</evidence>
<feature type="transmembrane region" description="Helical" evidence="9">
    <location>
        <begin position="77"/>
        <end position="97"/>
    </location>
</feature>
<dbReference type="AlphaFoldDB" id="A0A5M9K6G1"/>
<organism evidence="11 12">
    <name type="scientific">Monilinia fructicola</name>
    <name type="common">Brown rot fungus</name>
    <name type="synonym">Ciboria fructicola</name>
    <dbReference type="NCBI Taxonomy" id="38448"/>
    <lineage>
        <taxon>Eukaryota</taxon>
        <taxon>Fungi</taxon>
        <taxon>Dikarya</taxon>
        <taxon>Ascomycota</taxon>
        <taxon>Pezizomycotina</taxon>
        <taxon>Leotiomycetes</taxon>
        <taxon>Helotiales</taxon>
        <taxon>Sclerotiniaceae</taxon>
        <taxon>Monilinia</taxon>
    </lineage>
</organism>
<evidence type="ECO:0000313" key="12">
    <source>
        <dbReference type="Proteomes" id="UP000322873"/>
    </source>
</evidence>
<dbReference type="Proteomes" id="UP000322873">
    <property type="component" value="Unassembled WGS sequence"/>
</dbReference>